<proteinExistence type="predicted"/>
<sequence>MADDVEKATMADDVEKATMADDVEKATATIAASNTEPAPAIMRPPVIVIPYVRWYHTIKWTVFTCLSFFVLYQTEYDPKAPGVFWILMLYAVGSFLTTMLALYVDVTYPYVDSEKGN</sequence>
<accession>A0A6P4ZUP3</accession>
<gene>
    <name evidence="3" type="primary">LOC109485621</name>
</gene>
<feature type="transmembrane region" description="Helical" evidence="1">
    <location>
        <begin position="84"/>
        <end position="104"/>
    </location>
</feature>
<evidence type="ECO:0000256" key="1">
    <source>
        <dbReference type="SAM" id="Phobius"/>
    </source>
</evidence>
<dbReference type="Proteomes" id="UP000515135">
    <property type="component" value="Unplaced"/>
</dbReference>
<dbReference type="AlphaFoldDB" id="A0A6P4ZUP3"/>
<feature type="transmembrane region" description="Helical" evidence="1">
    <location>
        <begin position="54"/>
        <end position="72"/>
    </location>
</feature>
<keyword evidence="1" id="KW-0472">Membrane</keyword>
<organism evidence="2 3">
    <name type="scientific">Branchiostoma belcheri</name>
    <name type="common">Amphioxus</name>
    <dbReference type="NCBI Taxonomy" id="7741"/>
    <lineage>
        <taxon>Eukaryota</taxon>
        <taxon>Metazoa</taxon>
        <taxon>Chordata</taxon>
        <taxon>Cephalochordata</taxon>
        <taxon>Leptocardii</taxon>
        <taxon>Amphioxiformes</taxon>
        <taxon>Branchiostomatidae</taxon>
        <taxon>Branchiostoma</taxon>
    </lineage>
</organism>
<reference evidence="3" key="1">
    <citation type="submission" date="2025-08" db="UniProtKB">
        <authorList>
            <consortium name="RefSeq"/>
        </authorList>
    </citation>
    <scope>IDENTIFICATION</scope>
    <source>
        <tissue evidence="3">Gonad</tissue>
    </source>
</reference>
<dbReference type="GeneID" id="109485621"/>
<keyword evidence="1" id="KW-0812">Transmembrane</keyword>
<keyword evidence="2" id="KW-1185">Reference proteome</keyword>
<dbReference type="RefSeq" id="XP_019644900.1">
    <property type="nucleotide sequence ID" value="XM_019789341.1"/>
</dbReference>
<dbReference type="KEGG" id="bbel:109485621"/>
<evidence type="ECO:0000313" key="3">
    <source>
        <dbReference type="RefSeq" id="XP_019644900.1"/>
    </source>
</evidence>
<protein>
    <submittedName>
        <fullName evidence="3">Uncharacterized protein LOC109485621</fullName>
    </submittedName>
</protein>
<dbReference type="OrthoDB" id="10350580at2759"/>
<name>A0A6P4ZUP3_BRABE</name>
<evidence type="ECO:0000313" key="2">
    <source>
        <dbReference type="Proteomes" id="UP000515135"/>
    </source>
</evidence>
<keyword evidence="1" id="KW-1133">Transmembrane helix</keyword>